<name>A0A831S0X1_9GAMM</name>
<gene>
    <name evidence="1" type="ORF">ENJ12_13160</name>
</gene>
<sequence>MDEDAYRQTYHEVNENYCVFEKGILTSQARCSKCQKMLIAEREAANCTDTPAQQICKQYLEVMKEHARFSLKLRDTRQNLGHAKAIKVQIGSLRGLYLALHPEQPVPVPIPEIAGLIEEAVAHYGALENLPFSQIIPAINTYEGRKRRSRKK</sequence>
<proteinExistence type="predicted"/>
<comment type="caution">
    <text evidence="1">The sequence shown here is derived from an EMBL/GenBank/DDBJ whole genome shotgun (WGS) entry which is preliminary data.</text>
</comment>
<evidence type="ECO:0000313" key="1">
    <source>
        <dbReference type="EMBL" id="HEC07798.1"/>
    </source>
</evidence>
<dbReference type="AlphaFoldDB" id="A0A831S0X1"/>
<accession>A0A831S0X1</accession>
<reference evidence="1" key="1">
    <citation type="journal article" date="2020" name="mSystems">
        <title>Genome- and Community-Level Interaction Insights into Carbon Utilization and Element Cycling Functions of Hydrothermarchaeota in Hydrothermal Sediment.</title>
        <authorList>
            <person name="Zhou Z."/>
            <person name="Liu Y."/>
            <person name="Xu W."/>
            <person name="Pan J."/>
            <person name="Luo Z.H."/>
            <person name="Li M."/>
        </authorList>
    </citation>
    <scope>NUCLEOTIDE SEQUENCE [LARGE SCALE GENOMIC DNA]</scope>
    <source>
        <strain evidence="1">HyVt-458</strain>
    </source>
</reference>
<dbReference type="Proteomes" id="UP000886339">
    <property type="component" value="Unassembled WGS sequence"/>
</dbReference>
<organism evidence="1">
    <name type="scientific">Thiolapillus brandeum</name>
    <dbReference type="NCBI Taxonomy" id="1076588"/>
    <lineage>
        <taxon>Bacteria</taxon>
        <taxon>Pseudomonadati</taxon>
        <taxon>Pseudomonadota</taxon>
        <taxon>Gammaproteobacteria</taxon>
        <taxon>Chromatiales</taxon>
        <taxon>Sedimenticolaceae</taxon>
        <taxon>Thiolapillus</taxon>
    </lineage>
</organism>
<protein>
    <submittedName>
        <fullName evidence="1">Uncharacterized protein</fullName>
    </submittedName>
</protein>
<dbReference type="EMBL" id="DRLF01000453">
    <property type="protein sequence ID" value="HEC07798.1"/>
    <property type="molecule type" value="Genomic_DNA"/>
</dbReference>